<dbReference type="GO" id="GO:0016757">
    <property type="term" value="F:glycosyltransferase activity"/>
    <property type="evidence" value="ECO:0007669"/>
    <property type="project" value="UniProtKB-KW"/>
</dbReference>
<feature type="transmembrane region" description="Helical" evidence="1">
    <location>
        <begin position="377"/>
        <end position="397"/>
    </location>
</feature>
<reference evidence="3" key="1">
    <citation type="submission" date="2016-10" db="EMBL/GenBank/DDBJ databases">
        <authorList>
            <person name="Varghese N."/>
            <person name="Submissions S."/>
        </authorList>
    </citation>
    <scope>NUCLEOTIDE SEQUENCE [LARGE SCALE GENOMIC DNA]</scope>
    <source>
        <strain evidence="3">XBD2006</strain>
    </source>
</reference>
<dbReference type="AlphaFoldDB" id="A0A1G5CDQ2"/>
<feature type="transmembrane region" description="Helical" evidence="1">
    <location>
        <begin position="215"/>
        <end position="235"/>
    </location>
</feature>
<keyword evidence="3" id="KW-1185">Reference proteome</keyword>
<sequence length="407" mass="46475">MRFIDDFFTTEIKIFKHKIPIFDMLFFTILTCLGLYFRLTLFTVKSGDYVKAFADWMRECHAAGGFAYLGIKPGVSEASTFDYNCLFQYVIVILHYIGGSIPDIYLVKSVPVLFDFICAITIFRIVYHVTDNNLTKSMMAYAVMMFLPTAVLNSAAWAQNDSIYTAFVLLSFLHILKRNDNRAFIYLAFAYSFKQQAIFFVPFVVLIWLKNKIKIRYVFWIPVIHVLAMVPAAIAGRSWGDLLGTYGRQVQMFSRLTMNYPSIYTIVASDLSGPVRKVLISAGTMATVIIMGILAYYIYKKNFDLTGKYMVTLVVFTAEVCCFCLPAMHERYGYIPEVMAVIYGIISIKRVPVCVALQVITMITYTRYLFGSTVLTLWPLSIAMLAVIMIVGYDLYLQMREREVTSA</sequence>
<evidence type="ECO:0000256" key="1">
    <source>
        <dbReference type="SAM" id="Phobius"/>
    </source>
</evidence>
<accession>A0A1G5CDQ2</accession>
<evidence type="ECO:0000313" key="2">
    <source>
        <dbReference type="EMBL" id="SCY00418.1"/>
    </source>
</evidence>
<dbReference type="EMBL" id="FMUR01000006">
    <property type="protein sequence ID" value="SCY00418.1"/>
    <property type="molecule type" value="Genomic_DNA"/>
</dbReference>
<name>A0A1G5CDQ2_9FIRM</name>
<keyword evidence="1" id="KW-1133">Transmembrane helix</keyword>
<keyword evidence="1" id="KW-0472">Membrane</keyword>
<organism evidence="2 3">
    <name type="scientific">Butyrivibrio hungatei</name>
    <dbReference type="NCBI Taxonomy" id="185008"/>
    <lineage>
        <taxon>Bacteria</taxon>
        <taxon>Bacillati</taxon>
        <taxon>Bacillota</taxon>
        <taxon>Clostridia</taxon>
        <taxon>Lachnospirales</taxon>
        <taxon>Lachnospiraceae</taxon>
        <taxon>Butyrivibrio</taxon>
    </lineage>
</organism>
<feature type="transmembrane region" description="Helical" evidence="1">
    <location>
        <begin position="21"/>
        <end position="39"/>
    </location>
</feature>
<feature type="transmembrane region" description="Helical" evidence="1">
    <location>
        <begin position="278"/>
        <end position="298"/>
    </location>
</feature>
<protein>
    <submittedName>
        <fullName evidence="2">Mannosyltransferase related to Gpi18</fullName>
    </submittedName>
</protein>
<feature type="transmembrane region" description="Helical" evidence="1">
    <location>
        <begin position="184"/>
        <end position="209"/>
    </location>
</feature>
<feature type="transmembrane region" description="Helical" evidence="1">
    <location>
        <begin position="104"/>
        <end position="126"/>
    </location>
</feature>
<keyword evidence="2" id="KW-0808">Transferase</keyword>
<keyword evidence="1" id="KW-0812">Transmembrane</keyword>
<gene>
    <name evidence="2" type="ORF">SAMN02910451_01065</name>
</gene>
<feature type="transmembrane region" description="Helical" evidence="1">
    <location>
        <begin position="138"/>
        <end position="156"/>
    </location>
</feature>
<dbReference type="Proteomes" id="UP000183047">
    <property type="component" value="Unassembled WGS sequence"/>
</dbReference>
<feature type="transmembrane region" description="Helical" evidence="1">
    <location>
        <begin position="310"/>
        <end position="328"/>
    </location>
</feature>
<dbReference type="RefSeq" id="WP_074461768.1">
    <property type="nucleotide sequence ID" value="NZ_FMUR01000006.1"/>
</dbReference>
<dbReference type="OrthoDB" id="9776737at2"/>
<feature type="transmembrane region" description="Helical" evidence="1">
    <location>
        <begin position="340"/>
        <end position="365"/>
    </location>
</feature>
<evidence type="ECO:0000313" key="3">
    <source>
        <dbReference type="Proteomes" id="UP000183047"/>
    </source>
</evidence>
<proteinExistence type="predicted"/>
<keyword evidence="2" id="KW-0328">Glycosyltransferase</keyword>